<evidence type="ECO:0000313" key="3">
    <source>
        <dbReference type="EMBL" id="MDY7224769.1"/>
    </source>
</evidence>
<dbReference type="RefSeq" id="WP_321543502.1">
    <property type="nucleotide sequence ID" value="NZ_JAXIVS010000001.1"/>
</dbReference>
<accession>A0ABU5GV75</accession>
<dbReference type="Proteomes" id="UP001291309">
    <property type="component" value="Unassembled WGS sequence"/>
</dbReference>
<organism evidence="3 4">
    <name type="scientific">Hyalangium rubrum</name>
    <dbReference type="NCBI Taxonomy" id="3103134"/>
    <lineage>
        <taxon>Bacteria</taxon>
        <taxon>Pseudomonadati</taxon>
        <taxon>Myxococcota</taxon>
        <taxon>Myxococcia</taxon>
        <taxon>Myxococcales</taxon>
        <taxon>Cystobacterineae</taxon>
        <taxon>Archangiaceae</taxon>
        <taxon>Hyalangium</taxon>
    </lineage>
</organism>
<sequence length="308" mass="33392">MKRPLSSLLVLASALYGVACTVNSRDDNPCDPSPCKDANKSVCVEEAGEARCLCDAGFLARPNGACEPVSATNCAEHGGDLAEPDDCQVRARIIDSGPARQQTIDPIGDYDFFQFAGTSGHVYSLIVRAEGSLMPRVDVFDQGGVWLAASEAPNRTDLYFKAHSTANYFARVSHSPVDPSVATGGYSLTFASLGQEDHGDFAEDATRIYADPFNATTPTSNNGRFEYPRDDDWFTFSGSRSRNYRLSFDPNRSLPAVAVYMGNDLRQPLFTAQNATVDFNLPADGTAFLVVYSPQGNEGSYAFNFFTD</sequence>
<feature type="domain" description="EGF-like" evidence="2">
    <location>
        <begin position="52"/>
        <end position="66"/>
    </location>
</feature>
<dbReference type="EMBL" id="JAXIVS010000001">
    <property type="protein sequence ID" value="MDY7224769.1"/>
    <property type="molecule type" value="Genomic_DNA"/>
</dbReference>
<dbReference type="Gene3D" id="2.10.25.10">
    <property type="entry name" value="Laminin"/>
    <property type="match status" value="1"/>
</dbReference>
<feature type="signal peptide" evidence="1">
    <location>
        <begin position="1"/>
        <end position="19"/>
    </location>
</feature>
<name>A0ABU5GV75_9BACT</name>
<dbReference type="Gene3D" id="2.60.120.380">
    <property type="match status" value="2"/>
</dbReference>
<evidence type="ECO:0000313" key="4">
    <source>
        <dbReference type="Proteomes" id="UP001291309"/>
    </source>
</evidence>
<dbReference type="PROSITE" id="PS01186">
    <property type="entry name" value="EGF_2"/>
    <property type="match status" value="1"/>
</dbReference>
<reference evidence="3 4" key="1">
    <citation type="submission" date="2023-12" db="EMBL/GenBank/DDBJ databases">
        <title>the genome sequence of Hyalangium sp. s54d21.</title>
        <authorList>
            <person name="Zhang X."/>
        </authorList>
    </citation>
    <scope>NUCLEOTIDE SEQUENCE [LARGE SCALE GENOMIC DNA]</scope>
    <source>
        <strain evidence="4">s54d21</strain>
    </source>
</reference>
<feature type="chain" id="PRO_5046040535" description="EGF-like domain-containing protein" evidence="1">
    <location>
        <begin position="20"/>
        <end position="308"/>
    </location>
</feature>
<comment type="caution">
    <text evidence="3">The sequence shown here is derived from an EMBL/GenBank/DDBJ whole genome shotgun (WGS) entry which is preliminary data.</text>
</comment>
<evidence type="ECO:0000259" key="2">
    <source>
        <dbReference type="PROSITE" id="PS01186"/>
    </source>
</evidence>
<keyword evidence="1" id="KW-0732">Signal</keyword>
<protein>
    <recommendedName>
        <fullName evidence="2">EGF-like domain-containing protein</fullName>
    </recommendedName>
</protein>
<proteinExistence type="predicted"/>
<keyword evidence="4" id="KW-1185">Reference proteome</keyword>
<evidence type="ECO:0000256" key="1">
    <source>
        <dbReference type="SAM" id="SignalP"/>
    </source>
</evidence>
<dbReference type="InterPro" id="IPR000742">
    <property type="entry name" value="EGF"/>
</dbReference>
<gene>
    <name evidence="3" type="ORF">SYV04_00175</name>
</gene>